<dbReference type="Gene3D" id="3.90.10.10">
    <property type="entry name" value="Cytochrome C3"/>
    <property type="match status" value="1"/>
</dbReference>
<dbReference type="InterPro" id="IPR051829">
    <property type="entry name" value="Multiheme_Cytochr_ET"/>
</dbReference>
<keyword evidence="4" id="KW-1185">Reference proteome</keyword>
<dbReference type="InterPro" id="IPR036280">
    <property type="entry name" value="Multihaem_cyt_sf"/>
</dbReference>
<comment type="caution">
    <text evidence="3">The sequence shown here is derived from an EMBL/GenBank/DDBJ whole genome shotgun (WGS) entry which is preliminary data.</text>
</comment>
<evidence type="ECO:0000256" key="1">
    <source>
        <dbReference type="ARBA" id="ARBA00022729"/>
    </source>
</evidence>
<accession>A0A327W584</accession>
<dbReference type="InterPro" id="IPR023155">
    <property type="entry name" value="Cyt_c-552/4"/>
</dbReference>
<evidence type="ECO:0000259" key="2">
    <source>
        <dbReference type="Pfam" id="PF13435"/>
    </source>
</evidence>
<dbReference type="OrthoDB" id="9814800at2"/>
<dbReference type="Gene3D" id="1.10.1130.10">
    <property type="entry name" value="Flavocytochrome C3, Chain A"/>
    <property type="match status" value="1"/>
</dbReference>
<feature type="domain" description="Cytochrome c-552/4" evidence="2">
    <location>
        <begin position="163"/>
        <end position="207"/>
    </location>
</feature>
<dbReference type="Proteomes" id="UP000249819">
    <property type="component" value="Unassembled WGS sequence"/>
</dbReference>
<protein>
    <submittedName>
        <fullName evidence="3">Cytochrome c554/c'-like protein</fullName>
    </submittedName>
</protein>
<name>A0A327W584_9BACT</name>
<evidence type="ECO:0000313" key="4">
    <source>
        <dbReference type="Proteomes" id="UP000249819"/>
    </source>
</evidence>
<proteinExistence type="predicted"/>
<dbReference type="PANTHER" id="PTHR35038:SF8">
    <property type="entry name" value="C-TYPE POLYHEME CYTOCHROME OMCC"/>
    <property type="match status" value="1"/>
</dbReference>
<gene>
    <name evidence="3" type="ORF">CLV59_103134</name>
</gene>
<reference evidence="3 4" key="1">
    <citation type="submission" date="2018-06" db="EMBL/GenBank/DDBJ databases">
        <title>Genomic Encyclopedia of Archaeal and Bacterial Type Strains, Phase II (KMG-II): from individual species to whole genera.</title>
        <authorList>
            <person name="Goeker M."/>
        </authorList>
    </citation>
    <scope>NUCLEOTIDE SEQUENCE [LARGE SCALE GENOMIC DNA]</scope>
    <source>
        <strain evidence="3 4">DSM 29821</strain>
    </source>
</reference>
<dbReference type="PANTHER" id="PTHR35038">
    <property type="entry name" value="DISSIMILATORY SULFITE REDUCTASE SIRA"/>
    <property type="match status" value="1"/>
</dbReference>
<dbReference type="Pfam" id="PF13435">
    <property type="entry name" value="Cytochrome_C554"/>
    <property type="match status" value="1"/>
</dbReference>
<dbReference type="SUPFAM" id="SSF48695">
    <property type="entry name" value="Multiheme cytochromes"/>
    <property type="match status" value="1"/>
</dbReference>
<keyword evidence="1" id="KW-0732">Signal</keyword>
<organism evidence="3 4">
    <name type="scientific">Chitinophaga dinghuensis</name>
    <dbReference type="NCBI Taxonomy" id="1539050"/>
    <lineage>
        <taxon>Bacteria</taxon>
        <taxon>Pseudomonadati</taxon>
        <taxon>Bacteroidota</taxon>
        <taxon>Chitinophagia</taxon>
        <taxon>Chitinophagales</taxon>
        <taxon>Chitinophagaceae</taxon>
        <taxon>Chitinophaga</taxon>
    </lineage>
</organism>
<evidence type="ECO:0000313" key="3">
    <source>
        <dbReference type="EMBL" id="RAJ83174.1"/>
    </source>
</evidence>
<sequence>MYKRSFYLTACIVAGVLILSQCIGKKADPRGDAFSGDASCSSCHPSAFAAHQHSAHAFASAPADAHTILGKFIAPHDSFLFPGNVVVKMEQNNNRYYQSAYLNGQLREQATFDITIGQGRKAQTYLSWHDNKYFQLPLSWFRPVMNWANSPGFPATYPYYKREIASSCFGCHSSYVKFETSFEGVRKMESFPENKVVFGITCERCHGPAQEHVAFHMQYPDEKTAHAITRIGQLSRQQQVDMCAVCHAGLKTPQRDLFEFRPGDRLSDYIMADYFATPAEQSANDVHGRQYQLLTASKCFRMSNQLTCTTCHDPHEDKRNDLTAYTKKCMSCHQPGSTNFCTQKADMQVLQEKCINCHMPEQPSGVITLLASGQQQPVADSLRSHLIKVYR</sequence>
<dbReference type="AlphaFoldDB" id="A0A327W584"/>
<dbReference type="EMBL" id="QLMA01000003">
    <property type="protein sequence ID" value="RAJ83174.1"/>
    <property type="molecule type" value="Genomic_DNA"/>
</dbReference>